<accession>A0A2T1DXC7</accession>
<keyword evidence="2" id="KW-1185">Reference proteome</keyword>
<reference evidence="1 2" key="2">
    <citation type="submission" date="2018-03" db="EMBL/GenBank/DDBJ databases">
        <title>The ancient ancestry and fast evolution of plastids.</title>
        <authorList>
            <person name="Moore K.R."/>
            <person name="Magnabosco C."/>
            <person name="Momper L."/>
            <person name="Gold D.A."/>
            <person name="Bosak T."/>
            <person name="Fournier G.P."/>
        </authorList>
    </citation>
    <scope>NUCLEOTIDE SEQUENCE [LARGE SCALE GENOMIC DNA]</scope>
    <source>
        <strain evidence="1 2">ULC18</strain>
    </source>
</reference>
<dbReference type="EMBL" id="PVWK01000132">
    <property type="protein sequence ID" value="PSB25140.1"/>
    <property type="molecule type" value="Genomic_DNA"/>
</dbReference>
<proteinExistence type="predicted"/>
<name>A0A2T1DXC7_9CYAN</name>
<dbReference type="AlphaFoldDB" id="A0A2T1DXC7"/>
<evidence type="ECO:0000313" key="1">
    <source>
        <dbReference type="EMBL" id="PSB25140.1"/>
    </source>
</evidence>
<organism evidence="1 2">
    <name type="scientific">Stenomitos frigidus ULC18</name>
    <dbReference type="NCBI Taxonomy" id="2107698"/>
    <lineage>
        <taxon>Bacteria</taxon>
        <taxon>Bacillati</taxon>
        <taxon>Cyanobacteriota</taxon>
        <taxon>Cyanophyceae</taxon>
        <taxon>Leptolyngbyales</taxon>
        <taxon>Leptolyngbyaceae</taxon>
        <taxon>Stenomitos</taxon>
    </lineage>
</organism>
<dbReference type="Proteomes" id="UP000239576">
    <property type="component" value="Unassembled WGS sequence"/>
</dbReference>
<evidence type="ECO:0000313" key="2">
    <source>
        <dbReference type="Proteomes" id="UP000239576"/>
    </source>
</evidence>
<gene>
    <name evidence="1" type="ORF">C7B82_24395</name>
</gene>
<reference evidence="2" key="1">
    <citation type="submission" date="2018-02" db="EMBL/GenBank/DDBJ databases">
        <authorList>
            <person name="Moore K."/>
            <person name="Momper L."/>
        </authorList>
    </citation>
    <scope>NUCLEOTIDE SEQUENCE [LARGE SCALE GENOMIC DNA]</scope>
    <source>
        <strain evidence="2">ULC18</strain>
    </source>
</reference>
<protein>
    <submittedName>
        <fullName evidence="1">Uncharacterized protein</fullName>
    </submittedName>
</protein>
<comment type="caution">
    <text evidence="1">The sequence shown here is derived from an EMBL/GenBank/DDBJ whole genome shotgun (WGS) entry which is preliminary data.</text>
</comment>
<dbReference type="OrthoDB" id="514585at2"/>
<sequence length="72" mass="8326">MLIDGGHREEVRFATIQEFQKWYSSELVPKASSHDFITVPIKNVQGEYMVLRPSRVLGIRVEPVFSSSVERF</sequence>